<evidence type="ECO:0000313" key="2">
    <source>
        <dbReference type="EMBL" id="GAA0145832.1"/>
    </source>
</evidence>
<dbReference type="InterPro" id="IPR050960">
    <property type="entry name" value="AB_hydrolase_4_sf"/>
</dbReference>
<name>A0AAV3P3Z1_LITER</name>
<gene>
    <name evidence="2" type="ORF">LIER_42881</name>
</gene>
<evidence type="ECO:0000313" key="3">
    <source>
        <dbReference type="Proteomes" id="UP001454036"/>
    </source>
</evidence>
<protein>
    <submittedName>
        <fullName evidence="2">Metalloprotease</fullName>
    </submittedName>
</protein>
<keyword evidence="3" id="KW-1185">Reference proteome</keyword>
<dbReference type="PANTHER" id="PTHR10794:SF92">
    <property type="entry name" value="EMBRYOGENESIS-ASSOCIATED PROTEIN EMB8"/>
    <property type="match status" value="1"/>
</dbReference>
<dbReference type="Proteomes" id="UP001454036">
    <property type="component" value="Unassembled WGS sequence"/>
</dbReference>
<dbReference type="GO" id="GO:0034338">
    <property type="term" value="F:short-chain carboxylesterase activity"/>
    <property type="evidence" value="ECO:0007669"/>
    <property type="project" value="TreeGrafter"/>
</dbReference>
<keyword evidence="2" id="KW-0378">Hydrolase</keyword>
<dbReference type="Gene3D" id="3.40.50.1820">
    <property type="entry name" value="alpha/beta hydrolase"/>
    <property type="match status" value="1"/>
</dbReference>
<comment type="similarity">
    <text evidence="1">Belongs to the AB hydrolase superfamily. AB hydrolase 4 family.</text>
</comment>
<dbReference type="InterPro" id="IPR029058">
    <property type="entry name" value="AB_hydrolase_fold"/>
</dbReference>
<dbReference type="PANTHER" id="PTHR10794">
    <property type="entry name" value="ABHYDROLASE DOMAIN-CONTAINING PROTEIN"/>
    <property type="match status" value="1"/>
</dbReference>
<dbReference type="EMBL" id="BAABME010031455">
    <property type="protein sequence ID" value="GAA0145832.1"/>
    <property type="molecule type" value="Genomic_DNA"/>
</dbReference>
<evidence type="ECO:0000256" key="1">
    <source>
        <dbReference type="ARBA" id="ARBA00010884"/>
    </source>
</evidence>
<organism evidence="2 3">
    <name type="scientific">Lithospermum erythrorhizon</name>
    <name type="common">Purple gromwell</name>
    <name type="synonym">Lithospermum officinale var. erythrorhizon</name>
    <dbReference type="NCBI Taxonomy" id="34254"/>
    <lineage>
        <taxon>Eukaryota</taxon>
        <taxon>Viridiplantae</taxon>
        <taxon>Streptophyta</taxon>
        <taxon>Embryophyta</taxon>
        <taxon>Tracheophyta</taxon>
        <taxon>Spermatophyta</taxon>
        <taxon>Magnoliopsida</taxon>
        <taxon>eudicotyledons</taxon>
        <taxon>Gunneridae</taxon>
        <taxon>Pentapetalae</taxon>
        <taxon>asterids</taxon>
        <taxon>lamiids</taxon>
        <taxon>Boraginales</taxon>
        <taxon>Boraginaceae</taxon>
        <taxon>Boraginoideae</taxon>
        <taxon>Lithospermeae</taxon>
        <taxon>Lithospermum</taxon>
    </lineage>
</organism>
<dbReference type="GO" id="GO:0047372">
    <property type="term" value="F:monoacylglycerol lipase activity"/>
    <property type="evidence" value="ECO:0007669"/>
    <property type="project" value="TreeGrafter"/>
</dbReference>
<dbReference type="AlphaFoldDB" id="A0AAV3P3Z1"/>
<comment type="caution">
    <text evidence="2">The sequence shown here is derived from an EMBL/GenBank/DDBJ whole genome shotgun (WGS) entry which is preliminary data.</text>
</comment>
<dbReference type="GO" id="GO:0008237">
    <property type="term" value="F:metallopeptidase activity"/>
    <property type="evidence" value="ECO:0007669"/>
    <property type="project" value="UniProtKB-KW"/>
</dbReference>
<proteinExistence type="inferred from homology"/>
<accession>A0AAV3P3Z1</accession>
<dbReference type="SUPFAM" id="SSF53474">
    <property type="entry name" value="alpha/beta-Hydrolases"/>
    <property type="match status" value="1"/>
</dbReference>
<keyword evidence="2" id="KW-0645">Protease</keyword>
<keyword evidence="2" id="KW-0482">Metalloprotease</keyword>
<reference evidence="2 3" key="1">
    <citation type="submission" date="2024-01" db="EMBL/GenBank/DDBJ databases">
        <title>The complete chloroplast genome sequence of Lithospermum erythrorhizon: insights into the phylogenetic relationship among Boraginaceae species and the maternal lineages of purple gromwells.</title>
        <authorList>
            <person name="Okada T."/>
            <person name="Watanabe K."/>
        </authorList>
    </citation>
    <scope>NUCLEOTIDE SEQUENCE [LARGE SCALE GENOMIC DNA]</scope>
</reference>
<sequence>MQIYSQKNIFNQLSPPNNLLPYNHRTWKRRSLKFIPPPPPPLQFRCYVSSSYNNFITQIPSIKLNSLLTLGLGFASGIGILLSTRKKLISSSIRNSIKYLGEWILYTNSTPFSRFVILRCPSICFEGGGLLEGVNERLVRLIRGRVKVRESDEDGDLGEELVYRRVCVGMGDGGVVSIDWPENLELEEERGLDSTVVIVPGTTEGSGERCVREFVCEYLRRGCFPVVMNPRGCAGSPLTTPRLFTAADSDDVSTAMEYIKKARPWSTMVAVGWGYGANMLTKYLAEVGEQTPLTAATCINNPFDLEEATRCSPHHIDYDKNLTNGLVEILQSNKVSIIPFCFCFLSFLFRLSTTNSRYP</sequence>